<sequence length="115" mass="13159">MCYVSYNYIIYIYTRLFPLYVQESQLSGLNRYVSSVSSGGSILKRDAEGREWQRVHNYPPFQQHPSKLLVSLAIDLAPTTLAFDLHGRRKARVSSREFVPSAREFPVAAFALEKS</sequence>
<evidence type="ECO:0000313" key="2">
    <source>
        <dbReference type="Proteomes" id="UP001177670"/>
    </source>
</evidence>
<keyword evidence="2" id="KW-1185">Reference proteome</keyword>
<name>A0AA40KWF1_9HYME</name>
<organism evidence="1 2">
    <name type="scientific">Melipona bicolor</name>
    <dbReference type="NCBI Taxonomy" id="60889"/>
    <lineage>
        <taxon>Eukaryota</taxon>
        <taxon>Metazoa</taxon>
        <taxon>Ecdysozoa</taxon>
        <taxon>Arthropoda</taxon>
        <taxon>Hexapoda</taxon>
        <taxon>Insecta</taxon>
        <taxon>Pterygota</taxon>
        <taxon>Neoptera</taxon>
        <taxon>Endopterygota</taxon>
        <taxon>Hymenoptera</taxon>
        <taxon>Apocrita</taxon>
        <taxon>Aculeata</taxon>
        <taxon>Apoidea</taxon>
        <taxon>Anthophila</taxon>
        <taxon>Apidae</taxon>
        <taxon>Melipona</taxon>
    </lineage>
</organism>
<dbReference type="EMBL" id="JAHYIQ010000002">
    <property type="protein sequence ID" value="KAK1135088.1"/>
    <property type="molecule type" value="Genomic_DNA"/>
</dbReference>
<reference evidence="1" key="1">
    <citation type="submission" date="2021-10" db="EMBL/GenBank/DDBJ databases">
        <title>Melipona bicolor Genome sequencing and assembly.</title>
        <authorList>
            <person name="Araujo N.S."/>
            <person name="Arias M.C."/>
        </authorList>
    </citation>
    <scope>NUCLEOTIDE SEQUENCE</scope>
    <source>
        <strain evidence="1">USP_2M_L1-L4_2017</strain>
        <tissue evidence="1">Whole body</tissue>
    </source>
</reference>
<protein>
    <submittedName>
        <fullName evidence="1">Uncharacterized protein</fullName>
    </submittedName>
</protein>
<proteinExistence type="predicted"/>
<gene>
    <name evidence="1" type="ORF">K0M31_007859</name>
</gene>
<comment type="caution">
    <text evidence="1">The sequence shown here is derived from an EMBL/GenBank/DDBJ whole genome shotgun (WGS) entry which is preliminary data.</text>
</comment>
<dbReference type="AlphaFoldDB" id="A0AA40KWF1"/>
<dbReference type="Proteomes" id="UP001177670">
    <property type="component" value="Unassembled WGS sequence"/>
</dbReference>
<accession>A0AA40KWF1</accession>
<evidence type="ECO:0000313" key="1">
    <source>
        <dbReference type="EMBL" id="KAK1135088.1"/>
    </source>
</evidence>